<evidence type="ECO:0000256" key="1">
    <source>
        <dbReference type="SAM" id="MobiDB-lite"/>
    </source>
</evidence>
<evidence type="ECO:0000313" key="2">
    <source>
        <dbReference type="EMBL" id="PNH10836.1"/>
    </source>
</evidence>
<evidence type="ECO:0000313" key="3">
    <source>
        <dbReference type="Proteomes" id="UP000236333"/>
    </source>
</evidence>
<dbReference type="Proteomes" id="UP000236333">
    <property type="component" value="Unassembled WGS sequence"/>
</dbReference>
<gene>
    <name evidence="2" type="ORF">TSOC_002366</name>
</gene>
<protein>
    <submittedName>
        <fullName evidence="2">Uncharacterized protein</fullName>
    </submittedName>
</protein>
<name>A0A2J8AEB2_9CHLO</name>
<reference evidence="2 3" key="1">
    <citation type="journal article" date="2017" name="Mol. Biol. Evol.">
        <title>The 4-celled Tetrabaena socialis nuclear genome reveals the essential components for genetic control of cell number at the origin of multicellularity in the volvocine lineage.</title>
        <authorList>
            <person name="Featherston J."/>
            <person name="Arakaki Y."/>
            <person name="Hanschen E.R."/>
            <person name="Ferris P.J."/>
            <person name="Michod R.E."/>
            <person name="Olson B.J.S.C."/>
            <person name="Nozaki H."/>
            <person name="Durand P.M."/>
        </authorList>
    </citation>
    <scope>NUCLEOTIDE SEQUENCE [LARGE SCALE GENOMIC DNA]</scope>
    <source>
        <strain evidence="2 3">NIES-571</strain>
    </source>
</reference>
<sequence>MSSLVVLRSIMPGEEVPGSTAGRDAGLGAGAADGVEEPLVEAAAEEAARVLAGAACGRRVAKYRAAGHVAASDGVYVHPHHMGASEQRSADGQHGLHAYDTRMF</sequence>
<accession>A0A2J8AEB2</accession>
<feature type="region of interest" description="Disordered" evidence="1">
    <location>
        <begin position="83"/>
        <end position="104"/>
    </location>
</feature>
<keyword evidence="3" id="KW-1185">Reference proteome</keyword>
<organism evidence="2 3">
    <name type="scientific">Tetrabaena socialis</name>
    <dbReference type="NCBI Taxonomy" id="47790"/>
    <lineage>
        <taxon>Eukaryota</taxon>
        <taxon>Viridiplantae</taxon>
        <taxon>Chlorophyta</taxon>
        <taxon>core chlorophytes</taxon>
        <taxon>Chlorophyceae</taxon>
        <taxon>CS clade</taxon>
        <taxon>Chlamydomonadales</taxon>
        <taxon>Tetrabaenaceae</taxon>
        <taxon>Tetrabaena</taxon>
    </lineage>
</organism>
<dbReference type="AlphaFoldDB" id="A0A2J8AEB2"/>
<proteinExistence type="predicted"/>
<comment type="caution">
    <text evidence="2">The sequence shown here is derived from an EMBL/GenBank/DDBJ whole genome shotgun (WGS) entry which is preliminary data.</text>
</comment>
<dbReference type="EMBL" id="PGGS01000045">
    <property type="protein sequence ID" value="PNH10836.1"/>
    <property type="molecule type" value="Genomic_DNA"/>
</dbReference>